<reference evidence="1 2" key="1">
    <citation type="submission" date="2023-01" db="EMBL/GenBank/DDBJ databases">
        <authorList>
            <person name="Kreplak J."/>
        </authorList>
    </citation>
    <scope>NUCLEOTIDE SEQUENCE [LARGE SCALE GENOMIC DNA]</scope>
</reference>
<protein>
    <submittedName>
        <fullName evidence="1">Uncharacterized protein</fullName>
    </submittedName>
</protein>
<keyword evidence="2" id="KW-1185">Reference proteome</keyword>
<organism evidence="1 2">
    <name type="scientific">Vicia faba</name>
    <name type="common">Broad bean</name>
    <name type="synonym">Faba vulgaris</name>
    <dbReference type="NCBI Taxonomy" id="3906"/>
    <lineage>
        <taxon>Eukaryota</taxon>
        <taxon>Viridiplantae</taxon>
        <taxon>Streptophyta</taxon>
        <taxon>Embryophyta</taxon>
        <taxon>Tracheophyta</taxon>
        <taxon>Spermatophyta</taxon>
        <taxon>Magnoliopsida</taxon>
        <taxon>eudicotyledons</taxon>
        <taxon>Gunneridae</taxon>
        <taxon>Pentapetalae</taxon>
        <taxon>rosids</taxon>
        <taxon>fabids</taxon>
        <taxon>Fabales</taxon>
        <taxon>Fabaceae</taxon>
        <taxon>Papilionoideae</taxon>
        <taxon>50 kb inversion clade</taxon>
        <taxon>NPAAA clade</taxon>
        <taxon>Hologalegina</taxon>
        <taxon>IRL clade</taxon>
        <taxon>Fabeae</taxon>
        <taxon>Vicia</taxon>
    </lineage>
</organism>
<evidence type="ECO:0000313" key="1">
    <source>
        <dbReference type="EMBL" id="CAI8588027.1"/>
    </source>
</evidence>
<dbReference type="Proteomes" id="UP001157006">
    <property type="component" value="Chromosome 1L"/>
</dbReference>
<dbReference type="EMBL" id="OX451736">
    <property type="protein sequence ID" value="CAI8588027.1"/>
    <property type="molecule type" value="Genomic_DNA"/>
</dbReference>
<evidence type="ECO:0000313" key="2">
    <source>
        <dbReference type="Proteomes" id="UP001157006"/>
    </source>
</evidence>
<gene>
    <name evidence="1" type="ORF">VFH_I328240</name>
</gene>
<sequence>MEPETHPSVELGDAVRRYYAIDLETLSQLLVDEDLLENFILEIQLIRVNISPVKQSVSVKQHTLVKPQSAGVRIFIEKRSKITEPTIVFKKPYFIRPSMSGHVSWFDIDLISYFMKATLLTVCYYTGSKA</sequence>
<dbReference type="AlphaFoldDB" id="A0AAV0YU21"/>
<name>A0AAV0YU21_VICFA</name>
<accession>A0AAV0YU21</accession>
<proteinExistence type="predicted"/>